<organism evidence="1 2">
    <name type="scientific">Vaccinium darrowii</name>
    <dbReference type="NCBI Taxonomy" id="229202"/>
    <lineage>
        <taxon>Eukaryota</taxon>
        <taxon>Viridiplantae</taxon>
        <taxon>Streptophyta</taxon>
        <taxon>Embryophyta</taxon>
        <taxon>Tracheophyta</taxon>
        <taxon>Spermatophyta</taxon>
        <taxon>Magnoliopsida</taxon>
        <taxon>eudicotyledons</taxon>
        <taxon>Gunneridae</taxon>
        <taxon>Pentapetalae</taxon>
        <taxon>asterids</taxon>
        <taxon>Ericales</taxon>
        <taxon>Ericaceae</taxon>
        <taxon>Vaccinioideae</taxon>
        <taxon>Vaccinieae</taxon>
        <taxon>Vaccinium</taxon>
    </lineage>
</organism>
<gene>
    <name evidence="1" type="ORF">Vadar_021803</name>
</gene>
<reference evidence="1 2" key="1">
    <citation type="journal article" date="2021" name="Hortic Res">
        <title>High-quality reference genome and annotation aids understanding of berry development for evergreen blueberry (Vaccinium darrowii).</title>
        <authorList>
            <person name="Yu J."/>
            <person name="Hulse-Kemp A.M."/>
            <person name="Babiker E."/>
            <person name="Staton M."/>
        </authorList>
    </citation>
    <scope>NUCLEOTIDE SEQUENCE [LARGE SCALE GENOMIC DNA]</scope>
    <source>
        <strain evidence="2">cv. NJ 8807/NJ 8810</strain>
        <tissue evidence="1">Young leaf</tissue>
    </source>
</reference>
<accession>A0ACB7ZFG2</accession>
<name>A0ACB7ZFG2_9ERIC</name>
<comment type="caution">
    <text evidence="1">The sequence shown here is derived from an EMBL/GenBank/DDBJ whole genome shotgun (WGS) entry which is preliminary data.</text>
</comment>
<protein>
    <submittedName>
        <fullName evidence="1">Uncharacterized protein</fullName>
    </submittedName>
</protein>
<proteinExistence type="predicted"/>
<evidence type="ECO:0000313" key="2">
    <source>
        <dbReference type="Proteomes" id="UP000828048"/>
    </source>
</evidence>
<evidence type="ECO:0000313" key="1">
    <source>
        <dbReference type="EMBL" id="KAH7863772.1"/>
    </source>
</evidence>
<dbReference type="Proteomes" id="UP000828048">
    <property type="component" value="Chromosome 12"/>
</dbReference>
<keyword evidence="2" id="KW-1185">Reference proteome</keyword>
<sequence length="811" mass="92660">MPCFRICQFNLNHTKQPNCDPEKDYNSMASDRKWWDVWDLRILILYILIAQLYLLFFGRLRRRYKSPWMMIVNVWLLYLFSDLFSTIALGKLSKLKIGKDDGKDGLRVMWAPLILFYLGGPDTITILRVEENQLWVRHLTGLVTLGPRALYALIVTWNHDDLVLSLLTVFLFITGIIKYGERVWVVWSRSMNEGFIQLDSPTNDKICATRPKAKLRLQAYSWLQTLRPHRKDYSYDPSEVRNLVTNFHKLVSTSTADAFELIEIELGLTYDMLFSKVGMIFTLLGRILRFLSFSLIVSALVIYVVCNMHHGHSEGDHVVTISMLAGAIFLEITGIIVQLRSDWAMVWACKNRSEWATPVLIVHEFLISKCPSQRWTRVMGQFSLPEFYKNSKPTVCNKTWEFLFGREKILKRFSLRESLALQESLGLQKSLVTPVQPVEDLIMDHLRKKFVQTSTTVADVADQEIANANNLQTSTTVADVDTSETSTQKIAEADSLRTSTQKIAYQEIANANNLHTSTTVADVDTSETSTQKIADQEITNANNLQTSTTVADVDNSQTSTQKIAKADSLRTSTQKIADREIADANNLQTSTHKTADVDTSQTTQEIKDDNSQEFEWDIDQEFGQTIVIWHIATAVCYKQHTPKAGEDMVKSKAVKILSDYMMYLLVACPSRFPFCKRYEKIVQKYGKIVQDYTNKKELSVGGKSKEVENEGNTTVITLVNTLVNKMERNEKRWDLMGSVWVEMLCCAARKCPVENHIQELRHGGEFLTHVWLLLMHFGILKSLKRRNTSLKDELDSGVKHIGSTIADSFSW</sequence>
<dbReference type="EMBL" id="CM037162">
    <property type="protein sequence ID" value="KAH7863772.1"/>
    <property type="molecule type" value="Genomic_DNA"/>
</dbReference>